<evidence type="ECO:0000313" key="3">
    <source>
        <dbReference type="EMBL" id="ANF98310.1"/>
    </source>
</evidence>
<dbReference type="RefSeq" id="WP_060536380.1">
    <property type="nucleotide sequence ID" value="NZ_CP013023.1"/>
</dbReference>
<keyword evidence="1" id="KW-0238">DNA-binding</keyword>
<dbReference type="Proteomes" id="UP000078148">
    <property type="component" value="Chromosome"/>
</dbReference>
<proteinExistence type="predicted"/>
<dbReference type="GO" id="GO:0003700">
    <property type="term" value="F:DNA-binding transcription factor activity"/>
    <property type="evidence" value="ECO:0007669"/>
    <property type="project" value="InterPro"/>
</dbReference>
<dbReference type="GO" id="GO:0006950">
    <property type="term" value="P:response to stress"/>
    <property type="evidence" value="ECO:0007669"/>
    <property type="project" value="TreeGrafter"/>
</dbReference>
<keyword evidence="4" id="KW-1185">Reference proteome</keyword>
<feature type="domain" description="HTH marR-type" evidence="2">
    <location>
        <begin position="4"/>
        <end position="138"/>
    </location>
</feature>
<dbReference type="GO" id="GO:0003677">
    <property type="term" value="F:DNA binding"/>
    <property type="evidence" value="ECO:0007669"/>
    <property type="project" value="UniProtKB-KW"/>
</dbReference>
<protein>
    <recommendedName>
        <fullName evidence="2">HTH marR-type domain-containing protein</fullName>
    </recommendedName>
</protein>
<dbReference type="EMBL" id="CP013023">
    <property type="protein sequence ID" value="ANF98310.1"/>
    <property type="molecule type" value="Genomic_DNA"/>
</dbReference>
<dbReference type="OrthoDB" id="166070at2"/>
<dbReference type="InterPro" id="IPR039422">
    <property type="entry name" value="MarR/SlyA-like"/>
</dbReference>
<accession>A0A172ZMF4</accession>
<gene>
    <name evidence="3" type="ORF">AR543_21475</name>
</gene>
<sequence>METSGELLKSYLLLVDRMPRIMELPTLMRQLKSNTTEIFILHFLLNNGSQYGTDIVKATGLTTSAVTQICDKLEQEELIERTRSDQDRRYVSISITRKGGRALDKIFSIMASKLVDNIRELNDEDADELLLHLRSVEHLILKRKELVAKQR</sequence>
<dbReference type="STRING" id="1616788.AR543_21475"/>
<dbReference type="KEGG" id="pbv:AR543_21475"/>
<dbReference type="Gene3D" id="1.10.10.10">
    <property type="entry name" value="Winged helix-like DNA-binding domain superfamily/Winged helix DNA-binding domain"/>
    <property type="match status" value="1"/>
</dbReference>
<dbReference type="PROSITE" id="PS50995">
    <property type="entry name" value="HTH_MARR_2"/>
    <property type="match status" value="1"/>
</dbReference>
<evidence type="ECO:0000256" key="1">
    <source>
        <dbReference type="ARBA" id="ARBA00023125"/>
    </source>
</evidence>
<dbReference type="PANTHER" id="PTHR33164:SF43">
    <property type="entry name" value="HTH-TYPE TRANSCRIPTIONAL REPRESSOR YETL"/>
    <property type="match status" value="1"/>
</dbReference>
<reference evidence="3 4" key="2">
    <citation type="journal article" date="2016" name="Int. J. Syst. Evol. Microbiol.">
        <title>Paenibacillus bovis sp. nov., isolated from raw yak (Bos grunniens) milk.</title>
        <authorList>
            <person name="Gao C."/>
            <person name="Han J."/>
            <person name="Liu Z."/>
            <person name="Xu X."/>
            <person name="Hang F."/>
            <person name="Wu Z."/>
        </authorList>
    </citation>
    <scope>NUCLEOTIDE SEQUENCE [LARGE SCALE GENOMIC DNA]</scope>
    <source>
        <strain evidence="3 4">BD3526</strain>
    </source>
</reference>
<evidence type="ECO:0000259" key="2">
    <source>
        <dbReference type="PROSITE" id="PS50995"/>
    </source>
</evidence>
<evidence type="ECO:0000313" key="4">
    <source>
        <dbReference type="Proteomes" id="UP000078148"/>
    </source>
</evidence>
<organism evidence="3 4">
    <name type="scientific">Paenibacillus bovis</name>
    <dbReference type="NCBI Taxonomy" id="1616788"/>
    <lineage>
        <taxon>Bacteria</taxon>
        <taxon>Bacillati</taxon>
        <taxon>Bacillota</taxon>
        <taxon>Bacilli</taxon>
        <taxon>Bacillales</taxon>
        <taxon>Paenibacillaceae</taxon>
        <taxon>Paenibacillus</taxon>
    </lineage>
</organism>
<dbReference type="Pfam" id="PF01047">
    <property type="entry name" value="MarR"/>
    <property type="match status" value="1"/>
</dbReference>
<dbReference type="InterPro" id="IPR000835">
    <property type="entry name" value="HTH_MarR-typ"/>
</dbReference>
<dbReference type="AlphaFoldDB" id="A0A172ZMF4"/>
<dbReference type="InterPro" id="IPR036390">
    <property type="entry name" value="WH_DNA-bd_sf"/>
</dbReference>
<name>A0A172ZMF4_9BACL</name>
<reference evidence="4" key="1">
    <citation type="submission" date="2015-10" db="EMBL/GenBank/DDBJ databases">
        <title>Genome of Paenibacillus bovis sp. nov.</title>
        <authorList>
            <person name="Wu Z."/>
            <person name="Gao C."/>
            <person name="Liu Z."/>
            <person name="Zheng H."/>
        </authorList>
    </citation>
    <scope>NUCLEOTIDE SEQUENCE [LARGE SCALE GENOMIC DNA]</scope>
    <source>
        <strain evidence="4">BD3526</strain>
    </source>
</reference>
<dbReference type="SUPFAM" id="SSF46785">
    <property type="entry name" value="Winged helix' DNA-binding domain"/>
    <property type="match status" value="1"/>
</dbReference>
<dbReference type="SMART" id="SM00347">
    <property type="entry name" value="HTH_MARR"/>
    <property type="match status" value="1"/>
</dbReference>
<dbReference type="PANTHER" id="PTHR33164">
    <property type="entry name" value="TRANSCRIPTIONAL REGULATOR, MARR FAMILY"/>
    <property type="match status" value="1"/>
</dbReference>
<dbReference type="InterPro" id="IPR036388">
    <property type="entry name" value="WH-like_DNA-bd_sf"/>
</dbReference>